<organism evidence="3 4">
    <name type="scientific">Sessilibacter corallicola</name>
    <dbReference type="NCBI Taxonomy" id="2904075"/>
    <lineage>
        <taxon>Bacteria</taxon>
        <taxon>Pseudomonadati</taxon>
        <taxon>Pseudomonadota</taxon>
        <taxon>Gammaproteobacteria</taxon>
        <taxon>Cellvibrionales</taxon>
        <taxon>Cellvibrionaceae</taxon>
        <taxon>Sessilibacter</taxon>
    </lineage>
</organism>
<dbReference type="EMBL" id="BAABWN010000006">
    <property type="protein sequence ID" value="GAA6168310.1"/>
    <property type="molecule type" value="Genomic_DNA"/>
</dbReference>
<feature type="domain" description="Protein CR006 P-loop" evidence="2">
    <location>
        <begin position="27"/>
        <end position="782"/>
    </location>
</feature>
<proteinExistence type="predicted"/>
<sequence>MAKIKSIDIENFGSYRGFSWNKSVIRKGEPQEFKRLNILYGRNYSGKTTLSRIISCIETKKYPDNYNNPSFSITTESGVISTNNVFSVNENVRVYNKDFIKRNLSFLEDHHNGQIETFAIIGSDNQKLEEQIKVQERNLGNIEERSGLLYERQIKLNNMNKARELEESHNSDIEKKLKNHANNKIKKNRTYGHANYNITKIRADIDKIRKNSIDILSDEEVSNLKSLTKEETLNEIIINSPYQPQSLHFHKKVEDIVSKKINPTAPIQDLLNDSILQAWVKSGITHHKGKRNTCGFCNQELPADIWQKLDKHFNKESDDLDRNITEVSNSLKSEISNLSNILGLTKDQFYSSEKSNFETYYKTYDKSLNLYKKQLDNLLNVLEKRKNDIFSSIQISPLENDGRDLTLIIKKMYELARKNNNKTKTLAQDKAEAIEKLRINDVAVFIQNIDLAKEEQKSSELKKKSESETKDLNEIDNKIEEIKKRIEELRIQQNDERKGAEKVNEYLNHFFGHKGLSLKADEDSKESTFIFKIMRGDNEAYNLSEGECSLISFCYFIAKLEDTKTKGKDLIIYIDDPISSLDSNHIFFVYSLIESVIAKPLKNSDGSNNYKYEQLFISTHNLDFFKYLKRLSHPKRKNSNNGGKSKAISDSQYFIIESGEHSSKISLMPNYLKDYTTEFNYLFHQIFLCRDSINANENHERFYSFGNNLRKFLEAFLFYKYPYQYDKNNSLERLIKFFGEDPTSTTLTNRISNELSHLEEIFDRSMKPIEIPEIPKLANFVLDKIYEKDPDQYNALLKSIGEPERVP</sequence>
<dbReference type="InterPro" id="IPR027417">
    <property type="entry name" value="P-loop_NTPase"/>
</dbReference>
<evidence type="ECO:0000259" key="2">
    <source>
        <dbReference type="Pfam" id="PF13166"/>
    </source>
</evidence>
<accession>A0ABQ0A9H5</accession>
<feature type="coiled-coil region" evidence="1">
    <location>
        <begin position="451"/>
        <end position="499"/>
    </location>
</feature>
<evidence type="ECO:0000256" key="1">
    <source>
        <dbReference type="SAM" id="Coils"/>
    </source>
</evidence>
<name>A0ABQ0A9H5_9GAMM</name>
<evidence type="ECO:0000313" key="3">
    <source>
        <dbReference type="EMBL" id="GAA6168310.1"/>
    </source>
</evidence>
<protein>
    <submittedName>
        <fullName evidence="3">AAA family ATPase</fullName>
    </submittedName>
</protein>
<dbReference type="RefSeq" id="WP_353302977.1">
    <property type="nucleotide sequence ID" value="NZ_BAABWN010000006.1"/>
</dbReference>
<dbReference type="Pfam" id="PF13166">
    <property type="entry name" value="AAA_13"/>
    <property type="match status" value="1"/>
</dbReference>
<comment type="caution">
    <text evidence="3">The sequence shown here is derived from an EMBL/GenBank/DDBJ whole genome shotgun (WGS) entry which is preliminary data.</text>
</comment>
<gene>
    <name evidence="3" type="ORF">NBRC116591_21210</name>
</gene>
<evidence type="ECO:0000313" key="4">
    <source>
        <dbReference type="Proteomes" id="UP001465153"/>
    </source>
</evidence>
<dbReference type="Gene3D" id="3.40.50.300">
    <property type="entry name" value="P-loop containing nucleotide triphosphate hydrolases"/>
    <property type="match status" value="1"/>
</dbReference>
<keyword evidence="1" id="KW-0175">Coiled coil</keyword>
<dbReference type="Proteomes" id="UP001465153">
    <property type="component" value="Unassembled WGS sequence"/>
</dbReference>
<reference evidence="3 4" key="1">
    <citation type="submission" date="2024-04" db="EMBL/GenBank/DDBJ databases">
        <title>Draft genome sequence of Sessilibacter corallicola NBRC 116591.</title>
        <authorList>
            <person name="Miyakawa T."/>
            <person name="Kusuya Y."/>
            <person name="Miura T."/>
        </authorList>
    </citation>
    <scope>NUCLEOTIDE SEQUENCE [LARGE SCALE GENOMIC DNA]</scope>
    <source>
        <strain evidence="3 4">KU-00831-HH</strain>
    </source>
</reference>
<dbReference type="SUPFAM" id="SSF52540">
    <property type="entry name" value="P-loop containing nucleoside triphosphate hydrolases"/>
    <property type="match status" value="1"/>
</dbReference>
<dbReference type="InterPro" id="IPR026866">
    <property type="entry name" value="CR006_AAA"/>
</dbReference>
<keyword evidence="4" id="KW-1185">Reference proteome</keyword>